<keyword evidence="3" id="KW-1185">Reference proteome</keyword>
<evidence type="ECO:0000259" key="1">
    <source>
        <dbReference type="SMART" id="SM00382"/>
    </source>
</evidence>
<sequence>MHQGELEQVRTLDDLVRVLQSLRTDAGEPSFATIATAVTRLRADRRPAVPAARPGRVTIYDAFRTGRRRLDPELLLDIVAVLGRPDLVGPVREAHTRVLRHRIVAHARPRLTVVGLGAPLPHEPISLADRSADAARLAALLLDTLLPDDEASSSAPSHTGAAAPGEGLAVVILTGMPGVGKTTLAREVARCAAAGSGAPSVLEVGLRTASGDDDGHVPLPPHDLAREITTALRATAAAPGGSSPSGSTTTAVRRTHPVVLLDDVPTDADLAGVLDRLPGGTIVVVTSRRRLTWPRAVAHHEVEGLTPADTTALVSRLLGPCTTPEGPAEDAAALEALAVRTGALPLAIAVLAGQASKLPGWYLSDHAQRLDSVASGLLPALEDAYDGLPAAGREVLHLLARHPGRLDVREVAVALQHETTGGGTDPATDPVADPAADPLADAAAALESLRADNLVRRDDDGRHDLHDAVREIAARRALEQVSRSEHARQTTALARDLAHRAALAWRRSASTQAPEGSAGPATEDPIAWLERHVEVTVTTTQLAAELDLPGATAALGRAILPYLVRSERFSDAYLVASSADGHHDRTAEVEDLLMLARAARLVGRFDEARAVHDRLAAAGHATLELRMELGESEAMVGSMEQAVADLESVLAETTPADPLWGAVAYKLPQMLLLVGRAEDARQLAEEVIARLEDTSVTAWTIVVRSNLARALRELDDPIGSERIARTCLDGTDPGTRRFALLAETVLADALDAQGRASDALAVAEAAHAEAVALDDTAIAAVTGCALAKHLCLTGHDDARAADVVDGVGLTLRAFSYPAIEIDYLVARGRLAARTHRATEGRRTLQRALVIAGRSGLRIHENDARLALGDLELADGEAPAAREVWTAVLADPATTPYGHRLAAERLARLDHLTHA</sequence>
<dbReference type="Gene3D" id="3.40.50.300">
    <property type="entry name" value="P-loop containing nucleotide triphosphate hydrolases"/>
    <property type="match status" value="1"/>
</dbReference>
<organism evidence="2 3">
    <name type="scientific">Serinibacter arcticus</name>
    <dbReference type="NCBI Taxonomy" id="1655435"/>
    <lineage>
        <taxon>Bacteria</taxon>
        <taxon>Bacillati</taxon>
        <taxon>Actinomycetota</taxon>
        <taxon>Actinomycetes</taxon>
        <taxon>Micrococcales</taxon>
        <taxon>Beutenbergiaceae</taxon>
        <taxon>Serinibacter</taxon>
    </lineage>
</organism>
<dbReference type="PRINTS" id="PR00364">
    <property type="entry name" value="DISEASERSIST"/>
</dbReference>
<dbReference type="Proteomes" id="UP000245166">
    <property type="component" value="Unassembled WGS sequence"/>
</dbReference>
<dbReference type="SMART" id="SM00382">
    <property type="entry name" value="AAA"/>
    <property type="match status" value="1"/>
</dbReference>
<dbReference type="SUPFAM" id="SSF52540">
    <property type="entry name" value="P-loop containing nucleoside triphosphate hydrolases"/>
    <property type="match status" value="1"/>
</dbReference>
<dbReference type="RefSeq" id="WP_109229542.1">
    <property type="nucleotide sequence ID" value="NZ_PYHR01000002.1"/>
</dbReference>
<dbReference type="EMBL" id="PYHR01000002">
    <property type="protein sequence ID" value="PWD51161.1"/>
    <property type="molecule type" value="Genomic_DNA"/>
</dbReference>
<dbReference type="OrthoDB" id="7628974at2"/>
<protein>
    <recommendedName>
        <fullName evidence="1">AAA+ ATPase domain-containing protein</fullName>
    </recommendedName>
</protein>
<name>A0A2U1ZW13_9MICO</name>
<accession>A0A2U1ZW13</accession>
<dbReference type="InterPro" id="IPR003593">
    <property type="entry name" value="AAA+_ATPase"/>
</dbReference>
<gene>
    <name evidence="2" type="ORF">C8046_11400</name>
</gene>
<dbReference type="SUPFAM" id="SSF48452">
    <property type="entry name" value="TPR-like"/>
    <property type="match status" value="1"/>
</dbReference>
<dbReference type="GO" id="GO:0043531">
    <property type="term" value="F:ADP binding"/>
    <property type="evidence" value="ECO:0007669"/>
    <property type="project" value="InterPro"/>
</dbReference>
<dbReference type="AlphaFoldDB" id="A0A2U1ZW13"/>
<evidence type="ECO:0000313" key="3">
    <source>
        <dbReference type="Proteomes" id="UP000245166"/>
    </source>
</evidence>
<dbReference type="InterPro" id="IPR011990">
    <property type="entry name" value="TPR-like_helical_dom_sf"/>
</dbReference>
<feature type="domain" description="AAA+ ATPase" evidence="1">
    <location>
        <begin position="167"/>
        <end position="306"/>
    </location>
</feature>
<dbReference type="Gene3D" id="1.25.40.10">
    <property type="entry name" value="Tetratricopeptide repeat domain"/>
    <property type="match status" value="1"/>
</dbReference>
<comment type="caution">
    <text evidence="2">The sequence shown here is derived from an EMBL/GenBank/DDBJ whole genome shotgun (WGS) entry which is preliminary data.</text>
</comment>
<reference evidence="2 3" key="1">
    <citation type="submission" date="2018-03" db="EMBL/GenBank/DDBJ databases">
        <title>Genome assembly of novel Miniimonas species PCH200.</title>
        <authorList>
            <person name="Thakur V."/>
            <person name="Kumar V."/>
            <person name="Singh D."/>
        </authorList>
    </citation>
    <scope>NUCLEOTIDE SEQUENCE [LARGE SCALE GENOMIC DNA]</scope>
    <source>
        <strain evidence="2 3">PCH200</strain>
    </source>
</reference>
<dbReference type="InterPro" id="IPR027417">
    <property type="entry name" value="P-loop_NTPase"/>
</dbReference>
<proteinExistence type="predicted"/>
<evidence type="ECO:0000313" key="2">
    <source>
        <dbReference type="EMBL" id="PWD51161.1"/>
    </source>
</evidence>